<accession>A0A445FRS8</accession>
<organism evidence="1 2">
    <name type="scientific">Glycine soja</name>
    <name type="common">Wild soybean</name>
    <dbReference type="NCBI Taxonomy" id="3848"/>
    <lineage>
        <taxon>Eukaryota</taxon>
        <taxon>Viridiplantae</taxon>
        <taxon>Streptophyta</taxon>
        <taxon>Embryophyta</taxon>
        <taxon>Tracheophyta</taxon>
        <taxon>Spermatophyta</taxon>
        <taxon>Magnoliopsida</taxon>
        <taxon>eudicotyledons</taxon>
        <taxon>Gunneridae</taxon>
        <taxon>Pentapetalae</taxon>
        <taxon>rosids</taxon>
        <taxon>fabids</taxon>
        <taxon>Fabales</taxon>
        <taxon>Fabaceae</taxon>
        <taxon>Papilionoideae</taxon>
        <taxon>50 kb inversion clade</taxon>
        <taxon>NPAAA clade</taxon>
        <taxon>indigoferoid/millettioid clade</taxon>
        <taxon>Phaseoleae</taxon>
        <taxon>Glycine</taxon>
        <taxon>Glycine subgen. Soja</taxon>
    </lineage>
</organism>
<reference evidence="1 2" key="1">
    <citation type="submission" date="2018-09" db="EMBL/GenBank/DDBJ databases">
        <title>A high-quality reference genome of wild soybean provides a powerful tool to mine soybean genomes.</title>
        <authorList>
            <person name="Xie M."/>
            <person name="Chung C.Y.L."/>
            <person name="Li M.-W."/>
            <person name="Wong F.-L."/>
            <person name="Chan T.-F."/>
            <person name="Lam H.-M."/>
        </authorList>
    </citation>
    <scope>NUCLEOTIDE SEQUENCE [LARGE SCALE GENOMIC DNA]</scope>
    <source>
        <strain evidence="2">cv. W05</strain>
        <tissue evidence="1">Hypocotyl of etiolated seedlings</tissue>
    </source>
</reference>
<sequence>MRRDKFCALCHSGTTTREVGGDKLWSFRTSFVNQEERIRQYQDDTSKEGQLSYPNFIRGPSVVGMRPSFDYFEKVVPSGGSNLARLGELSGKLLPHFPINMGRREEQRCSTFLIFNRSSSFVVRSSSFFDLQPKAHPASHASPSCRRVGCDSYIFSIASGAVSWKSKKQIILAQSTMESEMIALATASEEASWLRSLLAEIPLWERLIPAVLIYCDSTAAIAKIENRYYNGKK</sequence>
<name>A0A445FRS8_GLYSO</name>
<gene>
    <name evidence="1" type="ORF">D0Y65_048140</name>
</gene>
<dbReference type="EMBL" id="QZWG01000018">
    <property type="protein sequence ID" value="RZB51595.1"/>
    <property type="molecule type" value="Genomic_DNA"/>
</dbReference>
<dbReference type="PANTHER" id="PTHR11439:SF440">
    <property type="entry name" value="INTEGRASE CATALYTIC DOMAIN-CONTAINING PROTEIN"/>
    <property type="match status" value="1"/>
</dbReference>
<dbReference type="PANTHER" id="PTHR11439">
    <property type="entry name" value="GAG-POL-RELATED RETROTRANSPOSON"/>
    <property type="match status" value="1"/>
</dbReference>
<evidence type="ECO:0008006" key="3">
    <source>
        <dbReference type="Google" id="ProtNLM"/>
    </source>
</evidence>
<dbReference type="Proteomes" id="UP000289340">
    <property type="component" value="Chromosome 18"/>
</dbReference>
<comment type="caution">
    <text evidence="1">The sequence shown here is derived from an EMBL/GenBank/DDBJ whole genome shotgun (WGS) entry which is preliminary data.</text>
</comment>
<dbReference type="AlphaFoldDB" id="A0A445FRS8"/>
<proteinExistence type="predicted"/>
<evidence type="ECO:0000313" key="2">
    <source>
        <dbReference type="Proteomes" id="UP000289340"/>
    </source>
</evidence>
<keyword evidence="2" id="KW-1185">Reference proteome</keyword>
<dbReference type="CDD" id="cd09272">
    <property type="entry name" value="RNase_HI_RT_Ty1"/>
    <property type="match status" value="1"/>
</dbReference>
<evidence type="ECO:0000313" key="1">
    <source>
        <dbReference type="EMBL" id="RZB51595.1"/>
    </source>
</evidence>
<protein>
    <recommendedName>
        <fullName evidence="3">Retrovirus-related Pol polyprotein from transposon TNT 1-94</fullName>
    </recommendedName>
</protein>